<dbReference type="EMBL" id="RCMI01000611">
    <property type="protein sequence ID" value="KAG2903732.1"/>
    <property type="molecule type" value="Genomic_DNA"/>
</dbReference>
<comment type="caution">
    <text evidence="1">The sequence shown here is derived from an EMBL/GenBank/DDBJ whole genome shotgun (WGS) entry which is preliminary data.</text>
</comment>
<dbReference type="Proteomes" id="UP000774804">
    <property type="component" value="Unassembled WGS sequence"/>
</dbReference>
<protein>
    <submittedName>
        <fullName evidence="1">Uncharacterized protein</fullName>
    </submittedName>
</protein>
<gene>
    <name evidence="1" type="ORF">PC115_g15217</name>
</gene>
<evidence type="ECO:0000313" key="2">
    <source>
        <dbReference type="Proteomes" id="UP000774804"/>
    </source>
</evidence>
<dbReference type="VEuPathDB" id="FungiDB:PC110_g16009"/>
<sequence length="126" mass="14466">MFRMELIHMCARSGLAKQKLRPTAYTHVNSTQPKRNMQTTTLRATALASSTRTNSSETLLVRHRYPPLEYLRKMLLYSLLCLLARALAANPCFGFAMQYCQLRMPSALVLFAKWSRPSEALFFSFI</sequence>
<organism evidence="1 2">
    <name type="scientific">Phytophthora cactorum</name>
    <dbReference type="NCBI Taxonomy" id="29920"/>
    <lineage>
        <taxon>Eukaryota</taxon>
        <taxon>Sar</taxon>
        <taxon>Stramenopiles</taxon>
        <taxon>Oomycota</taxon>
        <taxon>Peronosporomycetes</taxon>
        <taxon>Peronosporales</taxon>
        <taxon>Peronosporaceae</taxon>
        <taxon>Phytophthora</taxon>
    </lineage>
</organism>
<proteinExistence type="predicted"/>
<dbReference type="AlphaFoldDB" id="A0A8T1BK41"/>
<name>A0A8T1BK41_9STRA</name>
<evidence type="ECO:0000313" key="1">
    <source>
        <dbReference type="EMBL" id="KAG2903732.1"/>
    </source>
</evidence>
<reference evidence="1" key="1">
    <citation type="submission" date="2018-10" db="EMBL/GenBank/DDBJ databases">
        <title>Effector identification in a new, highly contiguous assembly of the strawberry crown rot pathogen Phytophthora cactorum.</title>
        <authorList>
            <person name="Armitage A.D."/>
            <person name="Nellist C.F."/>
            <person name="Bates H."/>
            <person name="Vickerstaff R.J."/>
            <person name="Harrison R.J."/>
        </authorList>
    </citation>
    <scope>NUCLEOTIDE SEQUENCE</scope>
    <source>
        <strain evidence="1">4032</strain>
    </source>
</reference>
<accession>A0A8T1BK41</accession>